<keyword evidence="2" id="KW-1185">Reference proteome</keyword>
<gene>
    <name evidence="1" type="ORF">OUZ56_016459</name>
</gene>
<proteinExistence type="predicted"/>
<sequence>MKLFFKTQKKKSIPKVKSDSLIDVDGGTGLKQLHQRNGKSFSKFTGIGAVRKLDYNFKVTINPVFKPRHYPVSSSFILVIIYPRLHPASSSSSLVIIQFLLHPASSLSSLLIIKSQAYVSVLASQIYPLVRNKDHD</sequence>
<evidence type="ECO:0000313" key="1">
    <source>
        <dbReference type="EMBL" id="KAK4027413.1"/>
    </source>
</evidence>
<comment type="caution">
    <text evidence="1">The sequence shown here is derived from an EMBL/GenBank/DDBJ whole genome shotgun (WGS) entry which is preliminary data.</text>
</comment>
<dbReference type="Proteomes" id="UP001234178">
    <property type="component" value="Unassembled WGS sequence"/>
</dbReference>
<evidence type="ECO:0000313" key="2">
    <source>
        <dbReference type="Proteomes" id="UP001234178"/>
    </source>
</evidence>
<protein>
    <submittedName>
        <fullName evidence="1">Uncharacterized protein</fullName>
    </submittedName>
</protein>
<dbReference type="EMBL" id="JAOYFB010000038">
    <property type="protein sequence ID" value="KAK4027413.1"/>
    <property type="molecule type" value="Genomic_DNA"/>
</dbReference>
<organism evidence="1 2">
    <name type="scientific">Daphnia magna</name>
    <dbReference type="NCBI Taxonomy" id="35525"/>
    <lineage>
        <taxon>Eukaryota</taxon>
        <taxon>Metazoa</taxon>
        <taxon>Ecdysozoa</taxon>
        <taxon>Arthropoda</taxon>
        <taxon>Crustacea</taxon>
        <taxon>Branchiopoda</taxon>
        <taxon>Diplostraca</taxon>
        <taxon>Cladocera</taxon>
        <taxon>Anomopoda</taxon>
        <taxon>Daphniidae</taxon>
        <taxon>Daphnia</taxon>
    </lineage>
</organism>
<name>A0ABR0AQM1_9CRUS</name>
<accession>A0ABR0AQM1</accession>
<reference evidence="1 2" key="1">
    <citation type="journal article" date="2023" name="Nucleic Acids Res.">
        <title>The hologenome of Daphnia magna reveals possible DNA methylation and microbiome-mediated evolution of the host genome.</title>
        <authorList>
            <person name="Chaturvedi A."/>
            <person name="Li X."/>
            <person name="Dhandapani V."/>
            <person name="Marshall H."/>
            <person name="Kissane S."/>
            <person name="Cuenca-Cambronero M."/>
            <person name="Asole G."/>
            <person name="Calvet F."/>
            <person name="Ruiz-Romero M."/>
            <person name="Marangio P."/>
            <person name="Guigo R."/>
            <person name="Rago D."/>
            <person name="Mirbahai L."/>
            <person name="Eastwood N."/>
            <person name="Colbourne J.K."/>
            <person name="Zhou J."/>
            <person name="Mallon E."/>
            <person name="Orsini L."/>
        </authorList>
    </citation>
    <scope>NUCLEOTIDE SEQUENCE [LARGE SCALE GENOMIC DNA]</scope>
    <source>
        <strain evidence="1">LRV0_1</strain>
    </source>
</reference>